<dbReference type="PANTHER" id="PTHR46579">
    <property type="entry name" value="F5/8 TYPE C DOMAIN-CONTAINING PROTEIN-RELATED"/>
    <property type="match status" value="1"/>
</dbReference>
<evidence type="ECO:0000313" key="1">
    <source>
        <dbReference type="EMBL" id="KAF7988784.1"/>
    </source>
</evidence>
<comment type="caution">
    <text evidence="1">The sequence shown here is derived from an EMBL/GenBank/DDBJ whole genome shotgun (WGS) entry which is preliminary data.</text>
</comment>
<dbReference type="EMBL" id="JACMRX010000005">
    <property type="protein sequence ID" value="KAF7988784.1"/>
    <property type="molecule type" value="Genomic_DNA"/>
</dbReference>
<dbReference type="Proteomes" id="UP000639338">
    <property type="component" value="Unassembled WGS sequence"/>
</dbReference>
<sequence>MHSLYLGVIKQLVHLWFLREHQNSAWSLHSKLNQVDEMICVITAPRAITPRLPRTISQSLAQWKAHEYKTWFFYYSLPILKQINMPDNYLSHYQLLVNAICMLNQPSISDETINFADTLLNKFVKDFEGLYSRNSLSANLHLLLHMADNTRDFAQPYITSCFSFENINGQLNALVSGTRFSGLQISTGLSYFMSIPGLLKNLGPDSIILNFCQHITQRTKMKKYETHKISKDTYIVGSINKRVVISRVVANKLRSTFNGVPNIKLFHRLLKSEIIYTSATYERITKTNSSWVKYQLGNQTIDMV</sequence>
<dbReference type="OrthoDB" id="7694954at2759"/>
<protein>
    <submittedName>
        <fullName evidence="1">Uncharacterized protein</fullName>
    </submittedName>
</protein>
<name>A0A835CLG7_APHGI</name>
<evidence type="ECO:0000313" key="2">
    <source>
        <dbReference type="Proteomes" id="UP000639338"/>
    </source>
</evidence>
<gene>
    <name evidence="1" type="ORF">HCN44_007094</name>
</gene>
<dbReference type="AlphaFoldDB" id="A0A835CLG7"/>
<dbReference type="PANTHER" id="PTHR46579:SF1">
    <property type="entry name" value="F5_8 TYPE C DOMAIN-CONTAINING PROTEIN"/>
    <property type="match status" value="1"/>
</dbReference>
<organism evidence="1 2">
    <name type="scientific">Aphidius gifuensis</name>
    <name type="common">Parasitoid wasp</name>
    <dbReference type="NCBI Taxonomy" id="684658"/>
    <lineage>
        <taxon>Eukaryota</taxon>
        <taxon>Metazoa</taxon>
        <taxon>Ecdysozoa</taxon>
        <taxon>Arthropoda</taxon>
        <taxon>Hexapoda</taxon>
        <taxon>Insecta</taxon>
        <taxon>Pterygota</taxon>
        <taxon>Neoptera</taxon>
        <taxon>Endopterygota</taxon>
        <taxon>Hymenoptera</taxon>
        <taxon>Apocrita</taxon>
        <taxon>Ichneumonoidea</taxon>
        <taxon>Braconidae</taxon>
        <taxon>Aphidiinae</taxon>
        <taxon>Aphidius</taxon>
    </lineage>
</organism>
<reference evidence="1 2" key="1">
    <citation type="submission" date="2020-08" db="EMBL/GenBank/DDBJ databases">
        <title>Aphidius gifuensis genome sequencing and assembly.</title>
        <authorList>
            <person name="Du Z."/>
        </authorList>
    </citation>
    <scope>NUCLEOTIDE SEQUENCE [LARGE SCALE GENOMIC DNA]</scope>
    <source>
        <strain evidence="1">YNYX2018</strain>
        <tissue evidence="1">Adults</tissue>
    </source>
</reference>
<keyword evidence="2" id="KW-1185">Reference proteome</keyword>
<accession>A0A835CLG7</accession>
<proteinExistence type="predicted"/>